<reference evidence="5" key="1">
    <citation type="journal article" date="2017" name="Front. Plant Sci.">
        <title>Climate Clever Clovers: New Paradigm to Reduce the Environmental Footprint of Ruminants by Breeding Low Methanogenic Forages Utilizing Haplotype Variation.</title>
        <authorList>
            <person name="Kaur P."/>
            <person name="Appels R."/>
            <person name="Bayer P.E."/>
            <person name="Keeble-Gagnere G."/>
            <person name="Wang J."/>
            <person name="Hirakawa H."/>
            <person name="Shirasawa K."/>
            <person name="Vercoe P."/>
            <person name="Stefanova K."/>
            <person name="Durmic Z."/>
            <person name="Nichols P."/>
            <person name="Revell C."/>
            <person name="Isobe S.N."/>
            <person name="Edwards D."/>
            <person name="Erskine W."/>
        </authorList>
    </citation>
    <scope>NUCLEOTIDE SEQUENCE [LARGE SCALE GENOMIC DNA]</scope>
    <source>
        <strain evidence="5">cv. Daliak</strain>
    </source>
</reference>
<dbReference type="Pfam" id="PF03732">
    <property type="entry name" value="Retrotrans_gag"/>
    <property type="match status" value="1"/>
</dbReference>
<gene>
    <name evidence="4" type="ORF">TSUD_73440</name>
</gene>
<feature type="region of interest" description="Disordered" evidence="1">
    <location>
        <begin position="213"/>
        <end position="256"/>
    </location>
</feature>
<dbReference type="InterPro" id="IPR005162">
    <property type="entry name" value="Retrotrans_gag_dom"/>
</dbReference>
<dbReference type="Pfam" id="PF07727">
    <property type="entry name" value="RVT_2"/>
    <property type="match status" value="1"/>
</dbReference>
<feature type="region of interest" description="Disordered" evidence="1">
    <location>
        <begin position="439"/>
        <end position="519"/>
    </location>
</feature>
<organism evidence="4 5">
    <name type="scientific">Trifolium subterraneum</name>
    <name type="common">Subterranean clover</name>
    <dbReference type="NCBI Taxonomy" id="3900"/>
    <lineage>
        <taxon>Eukaryota</taxon>
        <taxon>Viridiplantae</taxon>
        <taxon>Streptophyta</taxon>
        <taxon>Embryophyta</taxon>
        <taxon>Tracheophyta</taxon>
        <taxon>Spermatophyta</taxon>
        <taxon>Magnoliopsida</taxon>
        <taxon>eudicotyledons</taxon>
        <taxon>Gunneridae</taxon>
        <taxon>Pentapetalae</taxon>
        <taxon>rosids</taxon>
        <taxon>fabids</taxon>
        <taxon>Fabales</taxon>
        <taxon>Fabaceae</taxon>
        <taxon>Papilionoideae</taxon>
        <taxon>50 kb inversion clade</taxon>
        <taxon>NPAAA clade</taxon>
        <taxon>Hologalegina</taxon>
        <taxon>IRL clade</taxon>
        <taxon>Trifolieae</taxon>
        <taxon>Trifolium</taxon>
    </lineage>
</organism>
<dbReference type="CDD" id="cd09272">
    <property type="entry name" value="RNase_HI_RT_Ty1"/>
    <property type="match status" value="1"/>
</dbReference>
<accession>A0A2Z6MIT2</accession>
<dbReference type="PANTHER" id="PTHR11439:SF498">
    <property type="entry name" value="DNAK FAMILY PROTEIN"/>
    <property type="match status" value="1"/>
</dbReference>
<dbReference type="SUPFAM" id="SSF56672">
    <property type="entry name" value="DNA/RNA polymerases"/>
    <property type="match status" value="1"/>
</dbReference>
<feature type="domain" description="Reverse transcriptase Ty1/copia-type" evidence="3">
    <location>
        <begin position="589"/>
        <end position="748"/>
    </location>
</feature>
<dbReference type="EMBL" id="DF973126">
    <property type="protein sequence ID" value="GAU12857.1"/>
    <property type="molecule type" value="Genomic_DNA"/>
</dbReference>
<protein>
    <recommendedName>
        <fullName evidence="6">Reverse transcriptase Ty1/copia-type domain-containing protein</fullName>
    </recommendedName>
</protein>
<feature type="region of interest" description="Disordered" evidence="1">
    <location>
        <begin position="295"/>
        <end position="317"/>
    </location>
</feature>
<proteinExistence type="predicted"/>
<dbReference type="InterPro" id="IPR043502">
    <property type="entry name" value="DNA/RNA_pol_sf"/>
</dbReference>
<feature type="compositionally biased region" description="Basic and acidic residues" evidence="1">
    <location>
        <begin position="295"/>
        <end position="314"/>
    </location>
</feature>
<name>A0A2Z6MIT2_TRISU</name>
<evidence type="ECO:0000259" key="3">
    <source>
        <dbReference type="Pfam" id="PF07727"/>
    </source>
</evidence>
<keyword evidence="5" id="KW-1185">Reference proteome</keyword>
<feature type="compositionally biased region" description="Polar residues" evidence="1">
    <location>
        <begin position="504"/>
        <end position="518"/>
    </location>
</feature>
<dbReference type="OrthoDB" id="414945at2759"/>
<evidence type="ECO:0000259" key="2">
    <source>
        <dbReference type="Pfam" id="PF03732"/>
    </source>
</evidence>
<dbReference type="PANTHER" id="PTHR11439">
    <property type="entry name" value="GAG-POL-RELATED RETROTRANSPOSON"/>
    <property type="match status" value="1"/>
</dbReference>
<feature type="domain" description="Retrotransposon gag" evidence="2">
    <location>
        <begin position="59"/>
        <end position="166"/>
    </location>
</feature>
<feature type="compositionally biased region" description="Low complexity" evidence="1">
    <location>
        <begin position="227"/>
        <end position="256"/>
    </location>
</feature>
<sequence length="1001" mass="111292">MDAESSANSVHGGAARNINKVSLRSKNKLFFINGSLPRPGDDYHDSLAWDRCNTMIMSWLLNSVEAEIAQSVLWMDNASEIWKELKDRFYQGDVFRISDIQEEIFNLKQGDSSISSYYTKLKKLWQELDNFRPIPVCECDITCTAITKIRQYKDGDQVIRFLKGLNEQYSAVRAQIMLMDPLPDIAKVYSLLVQQERQALLPIDEYKLLFTPANNSQSRNGPSPSHNSQGRGNVSSRGRGQRGGRSTAGRGRGNSNKVCTHCGMTNHVVDDCFKKYGYPPHWQNNRAINHYASSHHADEEYQQEASKEHTHEQDSESLVFTPEQHKAILALLENSSSVNSHNVNQITTKPHKDTGIICTLPNHKTEAFILDSGATDHDMTLQKMIGAADLSHELYTLKFPLVSLAPKAPLEHDGSSSLNMSPNYNHAFLDDLFPCPLPMSDSSHNQASSSSPTSSNHIHPIESHPISNSNSTSLLPNPSTSSSTSTSSNTSPPTTTDTLPNSTQQPNTNLPIRQSNRISKPPGYLKDYHCSLVTATNPDSNDASIISSTTTLNDENWINAINAELSALKKTNTWSLVHLPPHKKAIGYVNTAFLHGDLNEEVYMKPPPGLSLPHPDMVCKLQRSLYGLKQASRQWNAKLSETLIQSGFTQSKADYSLFTKHSSVGFTVILVYVDDLVLGGTDMVEIQNIKHLLDTKFSIKDLGYLKYFLGFEVARSKAGISLCQRKYTLDLLEDTGLLGIKPCSTPMQPHLQLNKDSGTLLTDPTAYRRLVGRLLYLTHSRPEIAYAVSKLSQFLSTPTTDHMLAGLHVLKYLKNNPGKELFFSSSSTISLKGFSDSDWGACPDTRRSTTGYCFFIGHSLVSWKSKKQNVVSRSSSEAEYRALAQATCEGQWLLYLLQDFSIHHQGPFILYCDNQSALHIAANPVFHERTKHIEIDCHVVQDKVQAGILHLLPVGSKDQVADILTKSLHPGPFNSLQTKLGLLDIHSNLREGVKATSESVT</sequence>
<evidence type="ECO:0000313" key="4">
    <source>
        <dbReference type="EMBL" id="GAU12857.1"/>
    </source>
</evidence>
<feature type="compositionally biased region" description="Low complexity" evidence="1">
    <location>
        <begin position="467"/>
        <end position="503"/>
    </location>
</feature>
<evidence type="ECO:0000313" key="5">
    <source>
        <dbReference type="Proteomes" id="UP000242715"/>
    </source>
</evidence>
<evidence type="ECO:0000256" key="1">
    <source>
        <dbReference type="SAM" id="MobiDB-lite"/>
    </source>
</evidence>
<dbReference type="InterPro" id="IPR013103">
    <property type="entry name" value="RVT_2"/>
</dbReference>
<evidence type="ECO:0008006" key="6">
    <source>
        <dbReference type="Google" id="ProtNLM"/>
    </source>
</evidence>
<feature type="compositionally biased region" description="Polar residues" evidence="1">
    <location>
        <begin position="213"/>
        <end position="226"/>
    </location>
</feature>
<dbReference type="AlphaFoldDB" id="A0A2Z6MIT2"/>
<dbReference type="Proteomes" id="UP000242715">
    <property type="component" value="Unassembled WGS sequence"/>
</dbReference>
<feature type="compositionally biased region" description="Low complexity" evidence="1">
    <location>
        <begin position="440"/>
        <end position="455"/>
    </location>
</feature>